<dbReference type="EMBL" id="JOPG01000003">
    <property type="protein sequence ID" value="OUJ07404.1"/>
    <property type="molecule type" value="Genomic_DNA"/>
</dbReference>
<reference evidence="2" key="1">
    <citation type="submission" date="2014-06" db="EMBL/GenBank/DDBJ databases">
        <authorList>
            <person name="Winans N.J."/>
            <person name="Newell P.D."/>
            <person name="Douglas A.E."/>
        </authorList>
    </citation>
    <scope>NUCLEOTIDE SEQUENCE [LARGE SCALE GENOMIC DNA]</scope>
    <source>
        <strain evidence="2">DsW_057</strain>
    </source>
</reference>
<dbReference type="AlphaFoldDB" id="A0A1Y3GE72"/>
<name>A0A1Y3GE72_9PROT</name>
<dbReference type="Proteomes" id="UP000242683">
    <property type="component" value="Unassembled WGS sequence"/>
</dbReference>
<proteinExistence type="predicted"/>
<evidence type="ECO:0000313" key="1">
    <source>
        <dbReference type="EMBL" id="OUJ07404.1"/>
    </source>
</evidence>
<protein>
    <submittedName>
        <fullName evidence="1">Uncharacterized protein</fullName>
    </submittedName>
</protein>
<gene>
    <name evidence="1" type="ORF">HK23_09115</name>
</gene>
<comment type="caution">
    <text evidence="1">The sequence shown here is derived from an EMBL/GenBank/DDBJ whole genome shotgun (WGS) entry which is preliminary data.</text>
</comment>
<accession>A0A1Y3GE72</accession>
<organism evidence="1 2">
    <name type="scientific">Acetobacter malorum</name>
    <dbReference type="NCBI Taxonomy" id="178901"/>
    <lineage>
        <taxon>Bacteria</taxon>
        <taxon>Pseudomonadati</taxon>
        <taxon>Pseudomonadota</taxon>
        <taxon>Alphaproteobacteria</taxon>
        <taxon>Acetobacterales</taxon>
        <taxon>Acetobacteraceae</taxon>
        <taxon>Acetobacter</taxon>
    </lineage>
</organism>
<evidence type="ECO:0000313" key="2">
    <source>
        <dbReference type="Proteomes" id="UP000242683"/>
    </source>
</evidence>
<sequence>MRYILGCQFIWFLGKFYDMRRMKYASRCEYACNTLAILIREMKVMPVTINRKKTVRVWHRFIRAKGQYYELNRTNVFIFE</sequence>